<dbReference type="Proteomes" id="UP000234331">
    <property type="component" value="Unassembled WGS sequence"/>
</dbReference>
<reference evidence="3 4" key="1">
    <citation type="submission" date="2017-06" db="EMBL/GenBank/DDBJ databases">
        <authorList>
            <person name="Kim H.J."/>
            <person name="Triplett B.A."/>
        </authorList>
    </citation>
    <scope>NUCLEOTIDE SEQUENCE [LARGE SCALE GENOMIC DNA]</scope>
    <source>
        <strain evidence="3">FRACA_ARgP5</strain>
    </source>
</reference>
<dbReference type="OrthoDB" id="9994792at2"/>
<gene>
    <name evidence="3" type="ORF">FRACA_1530008</name>
</gene>
<feature type="transmembrane region" description="Helical" evidence="2">
    <location>
        <begin position="20"/>
        <end position="42"/>
    </location>
</feature>
<feature type="compositionally biased region" description="Basic and acidic residues" evidence="1">
    <location>
        <begin position="48"/>
        <end position="58"/>
    </location>
</feature>
<organism evidence="3 4">
    <name type="scientific">Frankia canadensis</name>
    <dbReference type="NCBI Taxonomy" id="1836972"/>
    <lineage>
        <taxon>Bacteria</taxon>
        <taxon>Bacillati</taxon>
        <taxon>Actinomycetota</taxon>
        <taxon>Actinomycetes</taxon>
        <taxon>Frankiales</taxon>
        <taxon>Frankiaceae</taxon>
        <taxon>Frankia</taxon>
    </lineage>
</organism>
<keyword evidence="4" id="KW-1185">Reference proteome</keyword>
<protein>
    <submittedName>
        <fullName evidence="3">Uncharacterized protein</fullName>
    </submittedName>
</protein>
<accession>A0A2I2KM50</accession>
<name>A0A2I2KM50_9ACTN</name>
<dbReference type="AlphaFoldDB" id="A0A2I2KM50"/>
<keyword evidence="2" id="KW-1133">Transmembrane helix</keyword>
<evidence type="ECO:0000256" key="1">
    <source>
        <dbReference type="SAM" id="MobiDB-lite"/>
    </source>
</evidence>
<proteinExistence type="predicted"/>
<dbReference type="EMBL" id="FZMO01000061">
    <property type="protein sequence ID" value="SNQ46747.1"/>
    <property type="molecule type" value="Genomic_DNA"/>
</dbReference>
<keyword evidence="2" id="KW-0812">Transmembrane</keyword>
<evidence type="ECO:0000313" key="4">
    <source>
        <dbReference type="Proteomes" id="UP000234331"/>
    </source>
</evidence>
<evidence type="ECO:0000313" key="3">
    <source>
        <dbReference type="EMBL" id="SNQ46747.1"/>
    </source>
</evidence>
<evidence type="ECO:0000256" key="2">
    <source>
        <dbReference type="SAM" id="Phobius"/>
    </source>
</evidence>
<sequence>MTSPHLAEELDRTGDDRRGGRLRIAALVATAFGAGVAAAGLARARRRPGSDVTHREESFPTTVPDASAILAGADPTDAVSPLRFGERSGPVATEDAPKPPDEGLVANTSFANEIRNDAPAHPAAF</sequence>
<dbReference type="RefSeq" id="WP_101830715.1">
    <property type="nucleotide sequence ID" value="NZ_FZMO01000061.1"/>
</dbReference>
<keyword evidence="2" id="KW-0472">Membrane</keyword>
<feature type="region of interest" description="Disordered" evidence="1">
    <location>
        <begin position="42"/>
        <end position="105"/>
    </location>
</feature>